<evidence type="ECO:0000256" key="7">
    <source>
        <dbReference type="ARBA" id="ARBA00023012"/>
    </source>
</evidence>
<dbReference type="CDD" id="cd00075">
    <property type="entry name" value="HATPase"/>
    <property type="match status" value="1"/>
</dbReference>
<sequence>MRKKIQRSMVLILSVTLLLSFIMLTVIMYNRNLSILESEVRQEARYIQTAVNISGPQYLDVMDGVDWDTRVTRITEDGEVLYDTGRDGSELDNHSEREEVKEALADGEGEDVRMSDTLGQEMYYYAILLDDGTILRAARSMDSLAGTALDILPVMAGLAAVMLLVAFFLAKWQTKKLIRPINELDLEHPLENTVYEELTPFLEAMDRQNKEKEAVANMRKEFSANVSHELKTPLTSISGYAEIMKNGMVRPADIPVFSERIYKEARRLITLVEDIIKLSKLDEESVELEKEEVDLYDLTRETISRLAPQALQKNIRMEISGEPVIYVGIRQILDEMIYNVCENAIKYNNDGGRVSVWVGDTLEGPKVSVRDTGIGIPREHHERIFERFYRVDKSHSKERGGTGLGLSIVKHGALLHGAKVSVDSEPGRGTRIEMQFPRKEKNLPETAGNETDREV</sequence>
<dbReference type="SMART" id="SM00387">
    <property type="entry name" value="HATPase_c"/>
    <property type="match status" value="1"/>
</dbReference>
<dbReference type="InterPro" id="IPR003594">
    <property type="entry name" value="HATPase_dom"/>
</dbReference>
<evidence type="ECO:0000256" key="8">
    <source>
        <dbReference type="SAM" id="MobiDB-lite"/>
    </source>
</evidence>
<keyword evidence="9" id="KW-0472">Membrane</keyword>
<dbReference type="Gene3D" id="3.30.565.10">
    <property type="entry name" value="Histidine kinase-like ATPase, C-terminal domain"/>
    <property type="match status" value="1"/>
</dbReference>
<dbReference type="RefSeq" id="WP_227708110.1">
    <property type="nucleotide sequence ID" value="NZ_JAJEQX010000019.1"/>
</dbReference>
<keyword evidence="12" id="KW-1185">Reference proteome</keyword>
<feature type="transmembrane region" description="Helical" evidence="9">
    <location>
        <begin position="9"/>
        <end position="29"/>
    </location>
</feature>
<organism evidence="11 12">
    <name type="scientific">Ruminococcus turbiniformis</name>
    <dbReference type="NCBI Taxonomy" id="2881258"/>
    <lineage>
        <taxon>Bacteria</taxon>
        <taxon>Bacillati</taxon>
        <taxon>Bacillota</taxon>
        <taxon>Clostridia</taxon>
        <taxon>Eubacteriales</taxon>
        <taxon>Oscillospiraceae</taxon>
        <taxon>Ruminococcus</taxon>
    </lineage>
</organism>
<dbReference type="InterPro" id="IPR036097">
    <property type="entry name" value="HisK_dim/P_sf"/>
</dbReference>
<keyword evidence="4" id="KW-0597">Phosphoprotein</keyword>
<dbReference type="PRINTS" id="PR00344">
    <property type="entry name" value="BCTRLSENSOR"/>
</dbReference>
<dbReference type="EMBL" id="JAJEQX010000019">
    <property type="protein sequence ID" value="MCC2254970.1"/>
    <property type="molecule type" value="Genomic_DNA"/>
</dbReference>
<evidence type="ECO:0000259" key="10">
    <source>
        <dbReference type="PROSITE" id="PS50109"/>
    </source>
</evidence>
<evidence type="ECO:0000256" key="3">
    <source>
        <dbReference type="ARBA" id="ARBA00012438"/>
    </source>
</evidence>
<accession>A0ABS8FY50</accession>
<feature type="domain" description="Histidine kinase" evidence="10">
    <location>
        <begin position="225"/>
        <end position="440"/>
    </location>
</feature>
<keyword evidence="9" id="KW-0812">Transmembrane</keyword>
<dbReference type="InterPro" id="IPR050351">
    <property type="entry name" value="BphY/WalK/GraS-like"/>
</dbReference>
<comment type="caution">
    <text evidence="11">The sequence shown here is derived from an EMBL/GenBank/DDBJ whole genome shotgun (WGS) entry which is preliminary data.</text>
</comment>
<dbReference type="Pfam" id="PF02518">
    <property type="entry name" value="HATPase_c"/>
    <property type="match status" value="1"/>
</dbReference>
<protein>
    <recommendedName>
        <fullName evidence="3">histidine kinase</fullName>
        <ecNumber evidence="3">2.7.13.3</ecNumber>
    </recommendedName>
</protein>
<keyword evidence="5" id="KW-0808">Transferase</keyword>
<dbReference type="InterPro" id="IPR003661">
    <property type="entry name" value="HisK_dim/P_dom"/>
</dbReference>
<evidence type="ECO:0000256" key="2">
    <source>
        <dbReference type="ARBA" id="ARBA00004370"/>
    </source>
</evidence>
<gene>
    <name evidence="11" type="ORF">LKD70_11155</name>
</gene>
<evidence type="ECO:0000256" key="4">
    <source>
        <dbReference type="ARBA" id="ARBA00022553"/>
    </source>
</evidence>
<dbReference type="EC" id="2.7.13.3" evidence="3"/>
<dbReference type="InterPro" id="IPR004358">
    <property type="entry name" value="Sig_transdc_His_kin-like_C"/>
</dbReference>
<evidence type="ECO:0000256" key="1">
    <source>
        <dbReference type="ARBA" id="ARBA00000085"/>
    </source>
</evidence>
<keyword evidence="7" id="KW-0902">Two-component regulatory system</keyword>
<evidence type="ECO:0000256" key="6">
    <source>
        <dbReference type="ARBA" id="ARBA00022777"/>
    </source>
</evidence>
<evidence type="ECO:0000256" key="5">
    <source>
        <dbReference type="ARBA" id="ARBA00022679"/>
    </source>
</evidence>
<dbReference type="Proteomes" id="UP001198151">
    <property type="component" value="Unassembled WGS sequence"/>
</dbReference>
<comment type="subcellular location">
    <subcellularLocation>
        <location evidence="2">Membrane</location>
    </subcellularLocation>
</comment>
<dbReference type="Pfam" id="PF00512">
    <property type="entry name" value="HisKA"/>
    <property type="match status" value="1"/>
</dbReference>
<dbReference type="GO" id="GO:0016301">
    <property type="term" value="F:kinase activity"/>
    <property type="evidence" value="ECO:0007669"/>
    <property type="project" value="UniProtKB-KW"/>
</dbReference>
<dbReference type="PANTHER" id="PTHR45453">
    <property type="entry name" value="PHOSPHATE REGULON SENSOR PROTEIN PHOR"/>
    <property type="match status" value="1"/>
</dbReference>
<evidence type="ECO:0000313" key="12">
    <source>
        <dbReference type="Proteomes" id="UP001198151"/>
    </source>
</evidence>
<dbReference type="SUPFAM" id="SSF47384">
    <property type="entry name" value="Homodimeric domain of signal transducing histidine kinase"/>
    <property type="match status" value="1"/>
</dbReference>
<name>A0ABS8FY50_9FIRM</name>
<reference evidence="11 12" key="1">
    <citation type="submission" date="2021-10" db="EMBL/GenBank/DDBJ databases">
        <title>Anaerobic single-cell dispensing facilitates the cultivation of human gut bacteria.</title>
        <authorList>
            <person name="Afrizal A."/>
        </authorList>
    </citation>
    <scope>NUCLEOTIDE SEQUENCE [LARGE SCALE GENOMIC DNA]</scope>
    <source>
        <strain evidence="11 12">CLA-AA-H200</strain>
    </source>
</reference>
<keyword evidence="6 11" id="KW-0418">Kinase</keyword>
<dbReference type="CDD" id="cd00082">
    <property type="entry name" value="HisKA"/>
    <property type="match status" value="1"/>
</dbReference>
<evidence type="ECO:0000256" key="9">
    <source>
        <dbReference type="SAM" id="Phobius"/>
    </source>
</evidence>
<evidence type="ECO:0000313" key="11">
    <source>
        <dbReference type="EMBL" id="MCC2254970.1"/>
    </source>
</evidence>
<feature type="region of interest" description="Disordered" evidence="8">
    <location>
        <begin position="424"/>
        <end position="455"/>
    </location>
</feature>
<dbReference type="PANTHER" id="PTHR45453:SF1">
    <property type="entry name" value="PHOSPHATE REGULON SENSOR PROTEIN PHOR"/>
    <property type="match status" value="1"/>
</dbReference>
<dbReference type="SUPFAM" id="SSF55874">
    <property type="entry name" value="ATPase domain of HSP90 chaperone/DNA topoisomerase II/histidine kinase"/>
    <property type="match status" value="1"/>
</dbReference>
<dbReference type="InterPro" id="IPR036890">
    <property type="entry name" value="HATPase_C_sf"/>
</dbReference>
<keyword evidence="9" id="KW-1133">Transmembrane helix</keyword>
<feature type="transmembrane region" description="Helical" evidence="9">
    <location>
        <begin position="151"/>
        <end position="170"/>
    </location>
</feature>
<dbReference type="PROSITE" id="PS50109">
    <property type="entry name" value="HIS_KIN"/>
    <property type="match status" value="1"/>
</dbReference>
<dbReference type="Gene3D" id="1.10.287.130">
    <property type="match status" value="1"/>
</dbReference>
<feature type="compositionally biased region" description="Basic and acidic residues" evidence="8">
    <location>
        <begin position="425"/>
        <end position="443"/>
    </location>
</feature>
<dbReference type="InterPro" id="IPR005467">
    <property type="entry name" value="His_kinase_dom"/>
</dbReference>
<feature type="region of interest" description="Disordered" evidence="8">
    <location>
        <begin position="84"/>
        <end position="106"/>
    </location>
</feature>
<dbReference type="SMART" id="SM00388">
    <property type="entry name" value="HisKA"/>
    <property type="match status" value="1"/>
</dbReference>
<proteinExistence type="predicted"/>
<comment type="catalytic activity">
    <reaction evidence="1">
        <text>ATP + protein L-histidine = ADP + protein N-phospho-L-histidine.</text>
        <dbReference type="EC" id="2.7.13.3"/>
    </reaction>
</comment>